<dbReference type="InterPro" id="IPR036249">
    <property type="entry name" value="Thioredoxin-like_sf"/>
</dbReference>
<dbReference type="Gene3D" id="3.40.30.10">
    <property type="entry name" value="Glutaredoxin"/>
    <property type="match status" value="1"/>
</dbReference>
<dbReference type="InterPro" id="IPR010987">
    <property type="entry name" value="Glutathione-S-Trfase_C-like"/>
</dbReference>
<dbReference type="OrthoDB" id="4951845at2759"/>
<evidence type="ECO:0000259" key="1">
    <source>
        <dbReference type="PROSITE" id="PS50404"/>
    </source>
</evidence>
<dbReference type="InterPro" id="IPR040079">
    <property type="entry name" value="Glutathione_S-Trfase"/>
</dbReference>
<name>A0A6P8HP51_ACTTE</name>
<sequence length="293" mass="33224">MAERSNAGIQLTFALVALVAAVLYSGKAQFLLNKLNKIVHGKHGCAPITDLGDITLHYFGSRGRAEGIRFIMEDNGVQYAETNYTKDEWPAIKDKGIQTGLFTFGQVPAITTRNGLQLVQSRAIMHHLGRSLGLDCDCQDLHTCEVIVQGADDLRNKLGPVMYSSSFSPQTKDQHINEVVIPWLRYFERLAPPPPNIKDSQAEKTPEDQSETEEIQMMFWVGDRITWVDYVVFELLDTHVEFGNLGFNGKATPIDVLEKYPNLKAFYENFSNRPKLARYLKAAHRLPFWKYRS</sequence>
<dbReference type="CDD" id="cd03039">
    <property type="entry name" value="GST_N_Sigma_like"/>
    <property type="match status" value="1"/>
</dbReference>
<dbReference type="AlphaFoldDB" id="A0A6P8HP51"/>
<dbReference type="SUPFAM" id="SSF47616">
    <property type="entry name" value="GST C-terminal domain-like"/>
    <property type="match status" value="1"/>
</dbReference>
<dbReference type="GO" id="GO:0004364">
    <property type="term" value="F:glutathione transferase activity"/>
    <property type="evidence" value="ECO:0007669"/>
    <property type="project" value="TreeGrafter"/>
</dbReference>
<dbReference type="PROSITE" id="PS50404">
    <property type="entry name" value="GST_NTER"/>
    <property type="match status" value="1"/>
</dbReference>
<protein>
    <submittedName>
        <fullName evidence="4">Glutathione S-transferase-like</fullName>
    </submittedName>
</protein>
<feature type="domain" description="GST N-terminal" evidence="1">
    <location>
        <begin position="52"/>
        <end position="136"/>
    </location>
</feature>
<evidence type="ECO:0000313" key="3">
    <source>
        <dbReference type="Proteomes" id="UP000515163"/>
    </source>
</evidence>
<dbReference type="RefSeq" id="XP_031556823.1">
    <property type="nucleotide sequence ID" value="XM_031700963.1"/>
</dbReference>
<reference evidence="4" key="1">
    <citation type="submission" date="2025-08" db="UniProtKB">
        <authorList>
            <consortium name="RefSeq"/>
        </authorList>
    </citation>
    <scope>IDENTIFICATION</scope>
</reference>
<organism evidence="3 4">
    <name type="scientific">Actinia tenebrosa</name>
    <name type="common">Australian red waratah sea anemone</name>
    <dbReference type="NCBI Taxonomy" id="6105"/>
    <lineage>
        <taxon>Eukaryota</taxon>
        <taxon>Metazoa</taxon>
        <taxon>Cnidaria</taxon>
        <taxon>Anthozoa</taxon>
        <taxon>Hexacorallia</taxon>
        <taxon>Actiniaria</taxon>
        <taxon>Actiniidae</taxon>
        <taxon>Actinia</taxon>
    </lineage>
</organism>
<dbReference type="InParanoid" id="A0A6P8HP51"/>
<proteinExistence type="predicted"/>
<dbReference type="PROSITE" id="PS50405">
    <property type="entry name" value="GST_CTER"/>
    <property type="match status" value="1"/>
</dbReference>
<accession>A0A6P8HP51</accession>
<feature type="domain" description="GST C-terminal" evidence="2">
    <location>
        <begin position="137"/>
        <end position="288"/>
    </location>
</feature>
<keyword evidence="3" id="KW-1185">Reference proteome</keyword>
<evidence type="ECO:0000313" key="4">
    <source>
        <dbReference type="RefSeq" id="XP_031556823.1"/>
    </source>
</evidence>
<dbReference type="SUPFAM" id="SSF52833">
    <property type="entry name" value="Thioredoxin-like"/>
    <property type="match status" value="1"/>
</dbReference>
<dbReference type="Gene3D" id="1.20.1050.10">
    <property type="match status" value="1"/>
</dbReference>
<dbReference type="PANTHER" id="PTHR11571">
    <property type="entry name" value="GLUTATHIONE S-TRANSFERASE"/>
    <property type="match status" value="1"/>
</dbReference>
<dbReference type="InterPro" id="IPR036282">
    <property type="entry name" value="Glutathione-S-Trfase_C_sf"/>
</dbReference>
<dbReference type="Proteomes" id="UP000515163">
    <property type="component" value="Unplaced"/>
</dbReference>
<dbReference type="SFLD" id="SFLDS00019">
    <property type="entry name" value="Glutathione_Transferase_(cytos"/>
    <property type="match status" value="1"/>
</dbReference>
<evidence type="ECO:0000259" key="2">
    <source>
        <dbReference type="PROSITE" id="PS50405"/>
    </source>
</evidence>
<dbReference type="PANTHER" id="PTHR11571:SF141">
    <property type="entry name" value="GLUTATHIONE S-TRANSFERASE"/>
    <property type="match status" value="1"/>
</dbReference>
<gene>
    <name evidence="4" type="primary">LOC116293524</name>
</gene>
<dbReference type="Pfam" id="PF14497">
    <property type="entry name" value="GST_C_3"/>
    <property type="match status" value="1"/>
</dbReference>
<dbReference type="KEGG" id="aten:116293524"/>
<dbReference type="Pfam" id="PF02798">
    <property type="entry name" value="GST_N"/>
    <property type="match status" value="1"/>
</dbReference>
<dbReference type="InterPro" id="IPR050213">
    <property type="entry name" value="GST_superfamily"/>
</dbReference>
<dbReference type="InterPro" id="IPR004045">
    <property type="entry name" value="Glutathione_S-Trfase_N"/>
</dbReference>
<dbReference type="InterPro" id="IPR004046">
    <property type="entry name" value="GST_C"/>
</dbReference>
<dbReference type="GeneID" id="116293524"/>
<dbReference type="GO" id="GO:0006749">
    <property type="term" value="P:glutathione metabolic process"/>
    <property type="evidence" value="ECO:0007669"/>
    <property type="project" value="TreeGrafter"/>
</dbReference>